<dbReference type="EMBL" id="JACOGA010000003">
    <property type="protein sequence ID" value="MBC3872691.1"/>
    <property type="molecule type" value="Genomic_DNA"/>
</dbReference>
<evidence type="ECO:0000313" key="3">
    <source>
        <dbReference type="Proteomes" id="UP000624279"/>
    </source>
</evidence>
<proteinExistence type="predicted"/>
<reference evidence="2 3" key="1">
    <citation type="submission" date="2020-08" db="EMBL/GenBank/DDBJ databases">
        <title>Novel species isolated from subtropical streams in China.</title>
        <authorList>
            <person name="Lu H."/>
        </authorList>
    </citation>
    <scope>NUCLEOTIDE SEQUENCE [LARGE SCALE GENOMIC DNA]</scope>
    <source>
        <strain evidence="2 3">LX15W</strain>
    </source>
</reference>
<dbReference type="Gene3D" id="3.40.630.30">
    <property type="match status" value="1"/>
</dbReference>
<dbReference type="PANTHER" id="PTHR43792">
    <property type="entry name" value="GNAT FAMILY, PUTATIVE (AFU_ORTHOLOGUE AFUA_3G00765)-RELATED-RELATED"/>
    <property type="match status" value="1"/>
</dbReference>
<sequence>MIRPVQQSDFDFIYKLYMHPEVNPYLLYEHMDKESFAPIFAELLRDGVLYVFSEQGEDIGMCKLIRLKHRTSHIAYLGGVAIDPAKAGKGYAHAMFSEIIALGQSMQLARIELSASVENLRAIRLYEKCGFEREGILRRYTYLRSEDRYLDEVLMSYLY</sequence>
<evidence type="ECO:0000313" key="2">
    <source>
        <dbReference type="EMBL" id="MBC3872691.1"/>
    </source>
</evidence>
<dbReference type="RefSeq" id="WP_186940699.1">
    <property type="nucleotide sequence ID" value="NZ_JACOGA010000003.1"/>
</dbReference>
<dbReference type="SUPFAM" id="SSF55729">
    <property type="entry name" value="Acyl-CoA N-acyltransferases (Nat)"/>
    <property type="match status" value="1"/>
</dbReference>
<organism evidence="2 3">
    <name type="scientific">Undibacterium flavidum</name>
    <dbReference type="NCBI Taxonomy" id="2762297"/>
    <lineage>
        <taxon>Bacteria</taxon>
        <taxon>Pseudomonadati</taxon>
        <taxon>Pseudomonadota</taxon>
        <taxon>Betaproteobacteria</taxon>
        <taxon>Burkholderiales</taxon>
        <taxon>Oxalobacteraceae</taxon>
        <taxon>Undibacterium</taxon>
    </lineage>
</organism>
<protein>
    <submittedName>
        <fullName evidence="2">GNAT family N-acetyltransferase</fullName>
    </submittedName>
</protein>
<name>A0ABR6Y7W7_9BURK</name>
<dbReference type="InterPro" id="IPR000182">
    <property type="entry name" value="GNAT_dom"/>
</dbReference>
<evidence type="ECO:0000259" key="1">
    <source>
        <dbReference type="PROSITE" id="PS51186"/>
    </source>
</evidence>
<dbReference type="InterPro" id="IPR016181">
    <property type="entry name" value="Acyl_CoA_acyltransferase"/>
</dbReference>
<dbReference type="Proteomes" id="UP000624279">
    <property type="component" value="Unassembled WGS sequence"/>
</dbReference>
<feature type="domain" description="N-acetyltransferase" evidence="1">
    <location>
        <begin position="1"/>
        <end position="159"/>
    </location>
</feature>
<dbReference type="Pfam" id="PF00583">
    <property type="entry name" value="Acetyltransf_1"/>
    <property type="match status" value="1"/>
</dbReference>
<dbReference type="CDD" id="cd04301">
    <property type="entry name" value="NAT_SF"/>
    <property type="match status" value="1"/>
</dbReference>
<comment type="caution">
    <text evidence="2">The sequence shown here is derived from an EMBL/GenBank/DDBJ whole genome shotgun (WGS) entry which is preliminary data.</text>
</comment>
<gene>
    <name evidence="2" type="ORF">H8K55_03755</name>
</gene>
<dbReference type="PROSITE" id="PS51186">
    <property type="entry name" value="GNAT"/>
    <property type="match status" value="1"/>
</dbReference>
<accession>A0ABR6Y7W7</accession>
<keyword evidence="3" id="KW-1185">Reference proteome</keyword>
<dbReference type="InterPro" id="IPR051531">
    <property type="entry name" value="N-acetyltransferase"/>
</dbReference>